<dbReference type="PANTHER" id="PTHR23028:SF53">
    <property type="entry name" value="ACYL_TRANSF_3 DOMAIN-CONTAINING PROTEIN"/>
    <property type="match status" value="1"/>
</dbReference>
<keyword evidence="1" id="KW-1133">Transmembrane helix</keyword>
<feature type="transmembrane region" description="Helical" evidence="1">
    <location>
        <begin position="88"/>
        <end position="105"/>
    </location>
</feature>
<comment type="caution">
    <text evidence="3">The sequence shown here is derived from an EMBL/GenBank/DDBJ whole genome shotgun (WGS) entry which is preliminary data.</text>
</comment>
<feature type="transmembrane region" description="Helical" evidence="1">
    <location>
        <begin position="290"/>
        <end position="308"/>
    </location>
</feature>
<evidence type="ECO:0000256" key="1">
    <source>
        <dbReference type="SAM" id="Phobius"/>
    </source>
</evidence>
<proteinExistence type="predicted"/>
<feature type="transmembrane region" description="Helical" evidence="1">
    <location>
        <begin position="173"/>
        <end position="190"/>
    </location>
</feature>
<dbReference type="GO" id="GO:0016020">
    <property type="term" value="C:membrane"/>
    <property type="evidence" value="ECO:0007669"/>
    <property type="project" value="TreeGrafter"/>
</dbReference>
<feature type="transmembrane region" description="Helical" evidence="1">
    <location>
        <begin position="227"/>
        <end position="246"/>
    </location>
</feature>
<feature type="transmembrane region" description="Helical" evidence="1">
    <location>
        <begin position="202"/>
        <end position="218"/>
    </location>
</feature>
<dbReference type="Proteomes" id="UP000295313">
    <property type="component" value="Unassembled WGS sequence"/>
</dbReference>
<dbReference type="GO" id="GO:0009103">
    <property type="term" value="P:lipopolysaccharide biosynthetic process"/>
    <property type="evidence" value="ECO:0007669"/>
    <property type="project" value="TreeGrafter"/>
</dbReference>
<reference evidence="3 4" key="1">
    <citation type="submission" date="2019-03" db="EMBL/GenBank/DDBJ databases">
        <title>Genomic Encyclopedia of Type Strains, Phase III (KMG-III): the genomes of soil and plant-associated and newly described type strains.</title>
        <authorList>
            <person name="Whitman W."/>
        </authorList>
    </citation>
    <scope>NUCLEOTIDE SEQUENCE [LARGE SCALE GENOMIC DNA]</scope>
    <source>
        <strain evidence="3 4">CGMCC 1.12802</strain>
    </source>
</reference>
<name>A0A4R8I411_9FLAO</name>
<dbReference type="GO" id="GO:0016747">
    <property type="term" value="F:acyltransferase activity, transferring groups other than amino-acyl groups"/>
    <property type="evidence" value="ECO:0007669"/>
    <property type="project" value="InterPro"/>
</dbReference>
<accession>A0A4R8I411</accession>
<dbReference type="RefSeq" id="WP_133946048.1">
    <property type="nucleotide sequence ID" value="NZ_SOEO01000003.1"/>
</dbReference>
<evidence type="ECO:0000259" key="2">
    <source>
        <dbReference type="Pfam" id="PF01757"/>
    </source>
</evidence>
<keyword evidence="4" id="KW-1185">Reference proteome</keyword>
<protein>
    <submittedName>
        <fullName evidence="3">Peptidoglycan/LPS O-acetylase OafA/YrhL</fullName>
    </submittedName>
</protein>
<organism evidence="3 4">
    <name type="scientific">Epilithonimonas xixisoli</name>
    <dbReference type="NCBI Taxonomy" id="1476462"/>
    <lineage>
        <taxon>Bacteria</taxon>
        <taxon>Pseudomonadati</taxon>
        <taxon>Bacteroidota</taxon>
        <taxon>Flavobacteriia</taxon>
        <taxon>Flavobacteriales</taxon>
        <taxon>Weeksellaceae</taxon>
        <taxon>Chryseobacterium group</taxon>
        <taxon>Epilithonimonas</taxon>
    </lineage>
</organism>
<gene>
    <name evidence="3" type="ORF">B0I22_3101</name>
</gene>
<feature type="transmembrane region" description="Helical" evidence="1">
    <location>
        <begin position="147"/>
        <end position="166"/>
    </location>
</feature>
<dbReference type="InterPro" id="IPR002656">
    <property type="entry name" value="Acyl_transf_3_dom"/>
</dbReference>
<dbReference type="InterPro" id="IPR050879">
    <property type="entry name" value="Acyltransferase_3"/>
</dbReference>
<keyword evidence="1" id="KW-0812">Transmembrane</keyword>
<dbReference type="EMBL" id="SOEO01000003">
    <property type="protein sequence ID" value="TDX83044.1"/>
    <property type="molecule type" value="Genomic_DNA"/>
</dbReference>
<evidence type="ECO:0000313" key="3">
    <source>
        <dbReference type="EMBL" id="TDX83044.1"/>
    </source>
</evidence>
<evidence type="ECO:0000313" key="4">
    <source>
        <dbReference type="Proteomes" id="UP000295313"/>
    </source>
</evidence>
<feature type="transmembrane region" description="Helical" evidence="1">
    <location>
        <begin position="49"/>
        <end position="67"/>
    </location>
</feature>
<feature type="transmembrane region" description="Helical" evidence="1">
    <location>
        <begin position="252"/>
        <end position="270"/>
    </location>
</feature>
<feature type="domain" description="Acyltransferase 3" evidence="2">
    <location>
        <begin position="8"/>
        <end position="335"/>
    </location>
</feature>
<dbReference type="PANTHER" id="PTHR23028">
    <property type="entry name" value="ACETYLTRANSFERASE"/>
    <property type="match status" value="1"/>
</dbReference>
<feature type="transmembrane region" description="Helical" evidence="1">
    <location>
        <begin position="320"/>
        <end position="342"/>
    </location>
</feature>
<dbReference type="OrthoDB" id="290051at2"/>
<feature type="transmembrane region" description="Helical" evidence="1">
    <location>
        <begin position="12"/>
        <end position="29"/>
    </location>
</feature>
<dbReference type="AlphaFoldDB" id="A0A4R8I411"/>
<sequence length="355" mass="41843">MQNNTLPNITSLRFFLALLVILYHVPQFAANRGFAFFQDLAIFQKGTEAVYVFFSLSGFLIIRNLYIEKVQTSTISIRNFYKRRILRIFPLYYSVFIFGIIYYNWVLPALGMLPKDTELPLWKEVLLGATFFANILAKYQPGGVLEILWSIAIEEQFYLIVAPLFLLLPAKRMITFLLGFTVVYFLIYNWDIWTFAKENKLYFYYFSLSGFLAILHCKNPKFRANKIVLLISSFLFLSYFLTNFWFSHLSGFYYQLFGMLVSSVFIFSVIDYPMSFLENAKLKYLGKISYGIYMLHSIVMQVVGFLYLKIHHYFSDVLSIVLFNILVILGTVLLAHLSYKYFESYFLKQKKRLWS</sequence>
<dbReference type="Pfam" id="PF01757">
    <property type="entry name" value="Acyl_transf_3"/>
    <property type="match status" value="1"/>
</dbReference>
<keyword evidence="1" id="KW-0472">Membrane</keyword>